<dbReference type="InterPro" id="IPR002126">
    <property type="entry name" value="Cadherin-like_dom"/>
</dbReference>
<organism evidence="3">
    <name type="scientific">marine metagenome</name>
    <dbReference type="NCBI Taxonomy" id="408172"/>
    <lineage>
        <taxon>unclassified sequences</taxon>
        <taxon>metagenomes</taxon>
        <taxon>ecological metagenomes</taxon>
    </lineage>
</organism>
<dbReference type="InterPro" id="IPR040853">
    <property type="entry name" value="RapA2_cadherin-like"/>
</dbReference>
<gene>
    <name evidence="3" type="ORF">METZ01_LOCUS387308</name>
</gene>
<feature type="non-terminal residue" evidence="3">
    <location>
        <position position="1"/>
    </location>
</feature>
<feature type="non-terminal residue" evidence="3">
    <location>
        <position position="292"/>
    </location>
</feature>
<name>A0A382UJK3_9ZZZZ</name>
<accession>A0A382UJK3</accession>
<dbReference type="InterPro" id="IPR010221">
    <property type="entry name" value="VCBS_dom"/>
</dbReference>
<dbReference type="Pfam" id="PF05345">
    <property type="entry name" value="He_PIG"/>
    <property type="match status" value="1"/>
</dbReference>
<dbReference type="EMBL" id="UINC01144751">
    <property type="protein sequence ID" value="SVD34454.1"/>
    <property type="molecule type" value="Genomic_DNA"/>
</dbReference>
<sequence length="292" mass="29025">FTITVTDSDSTETDTMTVTITVTGANDAPSAGSDGTGAATEDASTSTATGSITATDDDDAAAFTYSGDATGTYGAIAVDSAGAWTYTLDNSDADTDALGHDGSGTDTFTLTVSDGTDSDTMDVVITVSGANDAPTVATAIADASTDEDAAYSLDISSNFADVDTGDGVTYAATGMPSTLTMSTAGVLSGTPVNDDVAVHTIVVTATDDGATPGASVTDTFDLTVVNTDDATQGSVTVSGDTYDDEVLTSDTSLLTDDDGMGTFAYQWATQDGDVSGATSSTYTIPSCESTAV</sequence>
<feature type="compositionally biased region" description="Low complexity" evidence="1">
    <location>
        <begin position="36"/>
        <end position="53"/>
    </location>
</feature>
<evidence type="ECO:0000313" key="3">
    <source>
        <dbReference type="EMBL" id="SVD34454.1"/>
    </source>
</evidence>
<dbReference type="GO" id="GO:0007156">
    <property type="term" value="P:homophilic cell adhesion via plasma membrane adhesion molecules"/>
    <property type="evidence" value="ECO:0007669"/>
    <property type="project" value="InterPro"/>
</dbReference>
<evidence type="ECO:0000259" key="2">
    <source>
        <dbReference type="PROSITE" id="PS50268"/>
    </source>
</evidence>
<dbReference type="Pfam" id="PF17803">
    <property type="entry name" value="Cadherin_4"/>
    <property type="match status" value="1"/>
</dbReference>
<dbReference type="InterPro" id="IPR013783">
    <property type="entry name" value="Ig-like_fold"/>
</dbReference>
<feature type="domain" description="Cadherin" evidence="2">
    <location>
        <begin position="41"/>
        <end position="136"/>
    </location>
</feature>
<dbReference type="GO" id="GO:0016020">
    <property type="term" value="C:membrane"/>
    <property type="evidence" value="ECO:0007669"/>
    <property type="project" value="InterPro"/>
</dbReference>
<evidence type="ECO:0000256" key="1">
    <source>
        <dbReference type="SAM" id="MobiDB-lite"/>
    </source>
</evidence>
<dbReference type="Gene3D" id="2.60.40.10">
    <property type="entry name" value="Immunoglobulins"/>
    <property type="match status" value="2"/>
</dbReference>
<dbReference type="SUPFAM" id="SSF49313">
    <property type="entry name" value="Cadherin-like"/>
    <property type="match status" value="1"/>
</dbReference>
<proteinExistence type="predicted"/>
<feature type="region of interest" description="Disordered" evidence="1">
    <location>
        <begin position="24"/>
        <end position="53"/>
    </location>
</feature>
<dbReference type="AlphaFoldDB" id="A0A382UJK3"/>
<dbReference type="InterPro" id="IPR006644">
    <property type="entry name" value="Cadg"/>
</dbReference>
<protein>
    <recommendedName>
        <fullName evidence="2">Cadherin domain-containing protein</fullName>
    </recommendedName>
</protein>
<dbReference type="NCBIfam" id="TIGR01965">
    <property type="entry name" value="VCBS_repeat"/>
    <property type="match status" value="2"/>
</dbReference>
<dbReference type="InterPro" id="IPR015919">
    <property type="entry name" value="Cadherin-like_sf"/>
</dbReference>
<dbReference type="PROSITE" id="PS50268">
    <property type="entry name" value="CADHERIN_2"/>
    <property type="match status" value="1"/>
</dbReference>
<dbReference type="GO" id="GO:0005509">
    <property type="term" value="F:calcium ion binding"/>
    <property type="evidence" value="ECO:0007669"/>
    <property type="project" value="InterPro"/>
</dbReference>
<reference evidence="3" key="1">
    <citation type="submission" date="2018-05" db="EMBL/GenBank/DDBJ databases">
        <authorList>
            <person name="Lanie J.A."/>
            <person name="Ng W.-L."/>
            <person name="Kazmierczak K.M."/>
            <person name="Andrzejewski T.M."/>
            <person name="Davidsen T.M."/>
            <person name="Wayne K.J."/>
            <person name="Tettelin H."/>
            <person name="Glass J.I."/>
            <person name="Rusch D."/>
            <person name="Podicherti R."/>
            <person name="Tsui H.-C.T."/>
            <person name="Winkler M.E."/>
        </authorList>
    </citation>
    <scope>NUCLEOTIDE SEQUENCE</scope>
</reference>
<dbReference type="SMART" id="SM00736">
    <property type="entry name" value="CADG"/>
    <property type="match status" value="1"/>
</dbReference>